<name>A0LL73_SYNFM</name>
<accession>A0LL73</accession>
<gene>
    <name evidence="3" type="ordered locus">Sfum_2496</name>
</gene>
<evidence type="ECO:0000259" key="2">
    <source>
        <dbReference type="Pfam" id="PF17131"/>
    </source>
</evidence>
<evidence type="ECO:0000313" key="3">
    <source>
        <dbReference type="EMBL" id="ABK18175.1"/>
    </source>
</evidence>
<keyword evidence="1" id="KW-0732">Signal</keyword>
<dbReference type="InterPro" id="IPR029046">
    <property type="entry name" value="LolA/LolB/LppX"/>
</dbReference>
<dbReference type="AlphaFoldDB" id="A0LL73"/>
<dbReference type="Proteomes" id="UP000001784">
    <property type="component" value="Chromosome"/>
</dbReference>
<evidence type="ECO:0000313" key="4">
    <source>
        <dbReference type="Proteomes" id="UP000001784"/>
    </source>
</evidence>
<reference evidence="3 4" key="1">
    <citation type="submission" date="2006-10" db="EMBL/GenBank/DDBJ databases">
        <title>Complete sequence of Syntrophobacter fumaroxidans MPOB.</title>
        <authorList>
            <consortium name="US DOE Joint Genome Institute"/>
            <person name="Copeland A."/>
            <person name="Lucas S."/>
            <person name="Lapidus A."/>
            <person name="Barry K."/>
            <person name="Detter J.C."/>
            <person name="Glavina del Rio T."/>
            <person name="Hammon N."/>
            <person name="Israni S."/>
            <person name="Pitluck S."/>
            <person name="Goltsman E.G."/>
            <person name="Martinez M."/>
            <person name="Schmutz J."/>
            <person name="Larimer F."/>
            <person name="Land M."/>
            <person name="Hauser L."/>
            <person name="Kyrpides N."/>
            <person name="Kim E."/>
            <person name="Boone D.R."/>
            <person name="Brockman F."/>
            <person name="Culley D."/>
            <person name="Ferry J."/>
            <person name="Gunsalus R."/>
            <person name="McInerney M.J."/>
            <person name="Morrison M."/>
            <person name="Plugge C."/>
            <person name="Rohlin L."/>
            <person name="Scholten J."/>
            <person name="Sieber J."/>
            <person name="Stams A.J.M."/>
            <person name="Worm P."/>
            <person name="Henstra A.M."/>
            <person name="Richardson P."/>
        </authorList>
    </citation>
    <scope>NUCLEOTIDE SEQUENCE [LARGE SCALE GENOMIC DNA]</scope>
    <source>
        <strain evidence="4">DSM 10017 / MPOB</strain>
    </source>
</reference>
<sequence precursor="true">MNGGHCNTARTIPVVILLLALGISAGLDAYPVLAEELSARDILNKVDDLYRGTSSQGKMTMEVVTEHWKRTLSLEFWSRGKDRSLIRILAPLKEKGTATLRSGSDLWNYLPKVNRVIKLPSSMLSASWMGSHFTNDDLVKGSRFAEDYDFRISFQGMRDGQDVVELTCIPKPQAPVVWGKVEVVVRRSDYLPVATRYYDEGLRLARTMAFTHYRELSGRLLPTVMTLVPRDKPGEKTQIAYDEIRFDVVLSDDVFSLRNLQQ</sequence>
<dbReference type="Pfam" id="PF17131">
    <property type="entry name" value="LolA_like"/>
    <property type="match status" value="1"/>
</dbReference>
<dbReference type="CDD" id="cd16329">
    <property type="entry name" value="LolA_like"/>
    <property type="match status" value="1"/>
</dbReference>
<dbReference type="SUPFAM" id="SSF89392">
    <property type="entry name" value="Prokaryotic lipoproteins and lipoprotein localization factors"/>
    <property type="match status" value="1"/>
</dbReference>
<dbReference type="Gene3D" id="2.50.20.10">
    <property type="entry name" value="Lipoprotein localisation LolA/LolB/LppX"/>
    <property type="match status" value="1"/>
</dbReference>
<dbReference type="eggNOG" id="COG2834">
    <property type="taxonomic scope" value="Bacteria"/>
</dbReference>
<proteinExistence type="predicted"/>
<dbReference type="HOGENOM" id="CLU_074356_2_0_7"/>
<protein>
    <recommendedName>
        <fullName evidence="2">Uncharacterized protein TP-0789 domain-containing protein</fullName>
    </recommendedName>
</protein>
<dbReference type="EMBL" id="CP000478">
    <property type="protein sequence ID" value="ABK18175.1"/>
    <property type="molecule type" value="Genomic_DNA"/>
</dbReference>
<keyword evidence="4" id="KW-1185">Reference proteome</keyword>
<dbReference type="STRING" id="335543.Sfum_2496"/>
<dbReference type="InterPro" id="IPR033399">
    <property type="entry name" value="TP_0789-like"/>
</dbReference>
<feature type="domain" description="Uncharacterized protein TP-0789" evidence="2">
    <location>
        <begin position="80"/>
        <end position="262"/>
    </location>
</feature>
<dbReference type="InParanoid" id="A0LL73"/>
<evidence type="ECO:0000256" key="1">
    <source>
        <dbReference type="ARBA" id="ARBA00022729"/>
    </source>
</evidence>
<organism evidence="3 4">
    <name type="scientific">Syntrophobacter fumaroxidans (strain DSM 10017 / MPOB)</name>
    <dbReference type="NCBI Taxonomy" id="335543"/>
    <lineage>
        <taxon>Bacteria</taxon>
        <taxon>Pseudomonadati</taxon>
        <taxon>Thermodesulfobacteriota</taxon>
        <taxon>Syntrophobacteria</taxon>
        <taxon>Syntrophobacterales</taxon>
        <taxon>Syntrophobacteraceae</taxon>
        <taxon>Syntrophobacter</taxon>
    </lineage>
</organism>
<dbReference type="KEGG" id="sfu:Sfum_2496"/>